<dbReference type="InterPro" id="IPR004089">
    <property type="entry name" value="MCPsignal_dom"/>
</dbReference>
<dbReference type="RefSeq" id="WP_382434648.1">
    <property type="nucleotide sequence ID" value="NZ_JBHSHJ010000016.1"/>
</dbReference>
<dbReference type="Proteomes" id="UP001596001">
    <property type="component" value="Unassembled WGS sequence"/>
</dbReference>
<feature type="domain" description="HAMP" evidence="14">
    <location>
        <begin position="211"/>
        <end position="263"/>
    </location>
</feature>
<dbReference type="Pfam" id="PF02203">
    <property type="entry name" value="TarH"/>
    <property type="match status" value="1"/>
</dbReference>
<dbReference type="Pfam" id="PF00015">
    <property type="entry name" value="MCPsignal"/>
    <property type="match status" value="1"/>
</dbReference>
<evidence type="ECO:0000259" key="13">
    <source>
        <dbReference type="PROSITE" id="PS50111"/>
    </source>
</evidence>
<sequence length="512" mass="54677">MNRFHISTRLTLLVAVLASLLVLIGSIGLLGMTKNNQALDTVYKDRAVPLSQLGAIQYLMIRNRMLIANALVVQTPESVQQNAQEIQQNIDRISAIWKDYMQTYLTPEETQIASRFAQARQKFVQEGLLPSMAALRSADFDTAKRIALEQNVPLFNAAQQQSDALIRLQVDEVKKEYDAGTARFHTIRAVSVVSIVLGLAFALWFGWSLMRGITVPLQQAVQIAEAVAQGNLGQRIQSEGQDEIAALMQSLARMQARLAAVVTHVRQGSESISLASAEIAQGNQDLSARTEAQATALEETASSMEHLRSTVQQNADSAQQANQLAVNASAVAVQGGEVVAQVVDTMKGINESSRKISDIIGVIDGIAFQTNILALNAAVEAARAGEQGRGFAVVASEVRSLAGRSAEAAKEIKALIHASVNRVEQGAELVDQAGTTMTQVVGSIRHATSLMGEISTASHEQAAGVAQVGAAVAQIDQVTQQNASLVEEMAAAARGLEAQAQSLVQVVAVFRI</sequence>
<keyword evidence="4" id="KW-0145">Chemotaxis</keyword>
<evidence type="ECO:0000313" key="15">
    <source>
        <dbReference type="EMBL" id="MFC4790310.1"/>
    </source>
</evidence>
<evidence type="ECO:0000256" key="5">
    <source>
        <dbReference type="ARBA" id="ARBA00022519"/>
    </source>
</evidence>
<protein>
    <submittedName>
        <fullName evidence="15">Methyl-accepting chemotaxis protein</fullName>
    </submittedName>
</protein>
<feature type="transmembrane region" description="Helical" evidence="12">
    <location>
        <begin position="12"/>
        <end position="31"/>
    </location>
</feature>
<keyword evidence="6 12" id="KW-0812">Transmembrane</keyword>
<keyword evidence="9 11" id="KW-0807">Transducer</keyword>
<keyword evidence="2" id="KW-1003">Cell membrane</keyword>
<dbReference type="InterPro" id="IPR004090">
    <property type="entry name" value="Chemotax_Me-accpt_rcpt"/>
</dbReference>
<dbReference type="Gene3D" id="1.10.287.950">
    <property type="entry name" value="Methyl-accepting chemotaxis protein"/>
    <property type="match status" value="1"/>
</dbReference>
<proteinExistence type="inferred from homology"/>
<keyword evidence="7 12" id="KW-1133">Transmembrane helix</keyword>
<feature type="domain" description="Methyl-accepting transducer" evidence="13">
    <location>
        <begin position="268"/>
        <end position="497"/>
    </location>
</feature>
<dbReference type="PANTHER" id="PTHR43531:SF14">
    <property type="entry name" value="METHYL-ACCEPTING CHEMOTAXIS PROTEIN I-RELATED"/>
    <property type="match status" value="1"/>
</dbReference>
<evidence type="ECO:0000313" key="16">
    <source>
        <dbReference type="Proteomes" id="UP001596001"/>
    </source>
</evidence>
<dbReference type="InterPro" id="IPR003660">
    <property type="entry name" value="HAMP_dom"/>
</dbReference>
<evidence type="ECO:0000256" key="3">
    <source>
        <dbReference type="ARBA" id="ARBA00022481"/>
    </source>
</evidence>
<dbReference type="Pfam" id="PF00672">
    <property type="entry name" value="HAMP"/>
    <property type="match status" value="1"/>
</dbReference>
<comment type="subcellular location">
    <subcellularLocation>
        <location evidence="1">Cell inner membrane</location>
        <topology evidence="1">Multi-pass membrane protein</topology>
    </subcellularLocation>
</comment>
<dbReference type="SMART" id="SM00304">
    <property type="entry name" value="HAMP"/>
    <property type="match status" value="1"/>
</dbReference>
<evidence type="ECO:0000256" key="2">
    <source>
        <dbReference type="ARBA" id="ARBA00022475"/>
    </source>
</evidence>
<dbReference type="InterPro" id="IPR051310">
    <property type="entry name" value="MCP_chemotaxis"/>
</dbReference>
<evidence type="ECO:0000256" key="7">
    <source>
        <dbReference type="ARBA" id="ARBA00022989"/>
    </source>
</evidence>
<evidence type="ECO:0000256" key="1">
    <source>
        <dbReference type="ARBA" id="ARBA00004429"/>
    </source>
</evidence>
<evidence type="ECO:0000256" key="6">
    <source>
        <dbReference type="ARBA" id="ARBA00022692"/>
    </source>
</evidence>
<dbReference type="SMART" id="SM00283">
    <property type="entry name" value="MA"/>
    <property type="match status" value="1"/>
</dbReference>
<evidence type="ECO:0000256" key="9">
    <source>
        <dbReference type="ARBA" id="ARBA00023224"/>
    </source>
</evidence>
<evidence type="ECO:0000256" key="8">
    <source>
        <dbReference type="ARBA" id="ARBA00023136"/>
    </source>
</evidence>
<keyword evidence="5" id="KW-0997">Cell inner membrane</keyword>
<dbReference type="InterPro" id="IPR003122">
    <property type="entry name" value="Tar_rcpt_lig-bd"/>
</dbReference>
<dbReference type="PRINTS" id="PR00260">
    <property type="entry name" value="CHEMTRNSDUCR"/>
</dbReference>
<reference evidence="16" key="1">
    <citation type="journal article" date="2019" name="Int. J. Syst. Evol. Microbiol.">
        <title>The Global Catalogue of Microorganisms (GCM) 10K type strain sequencing project: providing services to taxonomists for standard genome sequencing and annotation.</title>
        <authorList>
            <consortium name="The Broad Institute Genomics Platform"/>
            <consortium name="The Broad Institute Genome Sequencing Center for Infectious Disease"/>
            <person name="Wu L."/>
            <person name="Ma J."/>
        </authorList>
    </citation>
    <scope>NUCLEOTIDE SEQUENCE [LARGE SCALE GENOMIC DNA]</scope>
    <source>
        <strain evidence="16">CCUG 49452</strain>
    </source>
</reference>
<dbReference type="PROSITE" id="PS50885">
    <property type="entry name" value="HAMP"/>
    <property type="match status" value="1"/>
</dbReference>
<organism evidence="15 16">
    <name type="scientific">Giesbergeria sinuosa</name>
    <dbReference type="NCBI Taxonomy" id="80883"/>
    <lineage>
        <taxon>Bacteria</taxon>
        <taxon>Pseudomonadati</taxon>
        <taxon>Pseudomonadota</taxon>
        <taxon>Betaproteobacteria</taxon>
        <taxon>Burkholderiales</taxon>
        <taxon>Comamonadaceae</taxon>
        <taxon>Giesbergeria</taxon>
    </lineage>
</organism>
<evidence type="ECO:0000256" key="4">
    <source>
        <dbReference type="ARBA" id="ARBA00022500"/>
    </source>
</evidence>
<dbReference type="CDD" id="cd11386">
    <property type="entry name" value="MCP_signal"/>
    <property type="match status" value="1"/>
</dbReference>
<keyword evidence="3" id="KW-0488">Methylation</keyword>
<gene>
    <name evidence="15" type="ORF">ACFO6X_15105</name>
</gene>
<comment type="caution">
    <text evidence="15">The sequence shown here is derived from an EMBL/GenBank/DDBJ whole genome shotgun (WGS) entry which is preliminary data.</text>
</comment>
<evidence type="ECO:0000259" key="14">
    <source>
        <dbReference type="PROSITE" id="PS50885"/>
    </source>
</evidence>
<evidence type="ECO:0000256" key="11">
    <source>
        <dbReference type="PROSITE-ProRule" id="PRU00284"/>
    </source>
</evidence>
<dbReference type="EMBL" id="JBHSHJ010000016">
    <property type="protein sequence ID" value="MFC4790310.1"/>
    <property type="molecule type" value="Genomic_DNA"/>
</dbReference>
<accession>A0ABV9QKS3</accession>
<dbReference type="PROSITE" id="PS50111">
    <property type="entry name" value="CHEMOTAXIS_TRANSDUC_2"/>
    <property type="match status" value="1"/>
</dbReference>
<comment type="similarity">
    <text evidence="10">Belongs to the methyl-accepting chemotaxis (MCP) protein family.</text>
</comment>
<dbReference type="CDD" id="cd06225">
    <property type="entry name" value="HAMP"/>
    <property type="match status" value="1"/>
</dbReference>
<evidence type="ECO:0000256" key="12">
    <source>
        <dbReference type="SAM" id="Phobius"/>
    </source>
</evidence>
<evidence type="ECO:0000256" key="10">
    <source>
        <dbReference type="ARBA" id="ARBA00029447"/>
    </source>
</evidence>
<dbReference type="PANTHER" id="PTHR43531">
    <property type="entry name" value="PROTEIN ICFG"/>
    <property type="match status" value="1"/>
</dbReference>
<feature type="transmembrane region" description="Helical" evidence="12">
    <location>
        <begin position="189"/>
        <end position="210"/>
    </location>
</feature>
<keyword evidence="8 12" id="KW-0472">Membrane</keyword>
<name>A0ABV9QKS3_9BURK</name>
<keyword evidence="16" id="KW-1185">Reference proteome</keyword>
<dbReference type="SUPFAM" id="SSF58104">
    <property type="entry name" value="Methyl-accepting chemotaxis protein (MCP) signaling domain"/>
    <property type="match status" value="1"/>
</dbReference>